<gene>
    <name evidence="1" type="ORF">PSON_ATCC_30995.1.T1550091</name>
</gene>
<reference evidence="1" key="1">
    <citation type="submission" date="2021-01" db="EMBL/GenBank/DDBJ databases">
        <authorList>
            <consortium name="Genoscope - CEA"/>
            <person name="William W."/>
        </authorList>
    </citation>
    <scope>NUCLEOTIDE SEQUENCE</scope>
</reference>
<dbReference type="AlphaFoldDB" id="A0A8S1RCC9"/>
<evidence type="ECO:0000313" key="2">
    <source>
        <dbReference type="Proteomes" id="UP000692954"/>
    </source>
</evidence>
<proteinExistence type="predicted"/>
<name>A0A8S1RCC9_9CILI</name>
<sequence length="94" mass="11100">MLFSFLQNNNINLIGQFVQKIKNKNNNNFNMNNPNQILNGYPFDTPFRIQDNKVGVVEIILYSIGKNPIVQRRAKDENRMFIEGAFINRNIYQY</sequence>
<comment type="caution">
    <text evidence="1">The sequence shown here is derived from an EMBL/GenBank/DDBJ whole genome shotgun (WGS) entry which is preliminary data.</text>
</comment>
<dbReference type="EMBL" id="CAJJDN010000155">
    <property type="protein sequence ID" value="CAD8125013.1"/>
    <property type="molecule type" value="Genomic_DNA"/>
</dbReference>
<organism evidence="1 2">
    <name type="scientific">Paramecium sonneborni</name>
    <dbReference type="NCBI Taxonomy" id="65129"/>
    <lineage>
        <taxon>Eukaryota</taxon>
        <taxon>Sar</taxon>
        <taxon>Alveolata</taxon>
        <taxon>Ciliophora</taxon>
        <taxon>Intramacronucleata</taxon>
        <taxon>Oligohymenophorea</taxon>
        <taxon>Peniculida</taxon>
        <taxon>Parameciidae</taxon>
        <taxon>Paramecium</taxon>
    </lineage>
</organism>
<protein>
    <submittedName>
        <fullName evidence="1">Uncharacterized protein</fullName>
    </submittedName>
</protein>
<evidence type="ECO:0000313" key="1">
    <source>
        <dbReference type="EMBL" id="CAD8125013.1"/>
    </source>
</evidence>
<dbReference type="Proteomes" id="UP000692954">
    <property type="component" value="Unassembled WGS sequence"/>
</dbReference>
<accession>A0A8S1RCC9</accession>
<keyword evidence="2" id="KW-1185">Reference proteome</keyword>